<keyword evidence="1" id="KW-0812">Transmembrane</keyword>
<dbReference type="AlphaFoldDB" id="A0A0F6CKU0"/>
<dbReference type="HOGENOM" id="CLU_1128096_0_0_14"/>
<organism evidence="2 3">
    <name type="scientific">Mycoplasmoides gallisepticum S6</name>
    <dbReference type="NCBI Taxonomy" id="1006581"/>
    <lineage>
        <taxon>Bacteria</taxon>
        <taxon>Bacillati</taxon>
        <taxon>Mycoplasmatota</taxon>
        <taxon>Mycoplasmoidales</taxon>
        <taxon>Mycoplasmoidaceae</taxon>
        <taxon>Mycoplasmoides</taxon>
    </lineage>
</organism>
<sequence length="246" mass="28601">MFKFQHEDIDSKISELKKELEKNRKPSKLLTVLKVDLWRFISAAIFSLSLLILSLLIFIGVVYPKQFALNSQNMIGLFWIYQPNNDPLIGTFMRTSASLQLTSYGISCIIFFLINMVSVLFYYGYSFKDQNYLNLDKKARTIFNYKAFSYSFFILVSGIIFILGLVVTDFTQFPDSSRPIAINQSFGYAFKITKELSPNVYQLGIDLFGYLLIILFFIFNLASIYSFFKLNTKLTDHLFKKKQPKH</sequence>
<evidence type="ECO:0000256" key="1">
    <source>
        <dbReference type="SAM" id="Phobius"/>
    </source>
</evidence>
<feature type="transmembrane region" description="Helical" evidence="1">
    <location>
        <begin position="147"/>
        <end position="167"/>
    </location>
</feature>
<dbReference type="Proteomes" id="UP000018735">
    <property type="component" value="Chromosome"/>
</dbReference>
<keyword evidence="1" id="KW-1133">Transmembrane helix</keyword>
<dbReference type="RefSeq" id="WP_011884562.1">
    <property type="nucleotide sequence ID" value="NC_023030.2"/>
</dbReference>
<protein>
    <submittedName>
        <fullName evidence="2">Uncharacterized protein</fullName>
    </submittedName>
</protein>
<reference evidence="2 3" key="1">
    <citation type="journal article" date="2011" name="PLoS ONE">
        <title>Core proteome of the minimal cell: comparative proteomics of three mollicute species.</title>
        <authorList>
            <person name="Fisunov G.Y."/>
            <person name="Alexeev D.G."/>
            <person name="Bazaleev N.A."/>
            <person name="Ladygina V.G."/>
            <person name="Galyamina M.A."/>
            <person name="Kondratov I.G."/>
            <person name="Zhukova N.A."/>
            <person name="Serebryakova M.V."/>
            <person name="Demina I.A."/>
            <person name="Govorun V.M."/>
        </authorList>
    </citation>
    <scope>NUCLEOTIDE SEQUENCE [LARGE SCALE GENOMIC DNA]</scope>
    <source>
        <strain evidence="2 3">S6</strain>
    </source>
</reference>
<accession>A0A0F6CKU0</accession>
<proteinExistence type="predicted"/>
<gene>
    <name evidence="2" type="ORF">GCW_02535</name>
</gene>
<dbReference type="EMBL" id="CP006916">
    <property type="protein sequence ID" value="AHB99712.1"/>
    <property type="molecule type" value="Genomic_DNA"/>
</dbReference>
<name>A0A0F6CKU0_MYCGL</name>
<dbReference type="KEGG" id="mgz:GCW_02535"/>
<feature type="transmembrane region" description="Helical" evidence="1">
    <location>
        <begin position="104"/>
        <end position="126"/>
    </location>
</feature>
<evidence type="ECO:0000313" key="3">
    <source>
        <dbReference type="Proteomes" id="UP000018735"/>
    </source>
</evidence>
<feature type="transmembrane region" description="Helical" evidence="1">
    <location>
        <begin position="207"/>
        <end position="228"/>
    </location>
</feature>
<keyword evidence="1" id="KW-0472">Membrane</keyword>
<evidence type="ECO:0000313" key="2">
    <source>
        <dbReference type="EMBL" id="AHB99712.1"/>
    </source>
</evidence>
<feature type="transmembrane region" description="Helical" evidence="1">
    <location>
        <begin position="37"/>
        <end position="63"/>
    </location>
</feature>